<dbReference type="EMBL" id="AP014864">
    <property type="protein sequence ID" value="BAR82557.1"/>
    <property type="molecule type" value="Genomic_DNA"/>
</dbReference>
<reference evidence="1 2" key="1">
    <citation type="submission" date="2015-05" db="EMBL/GenBank/DDBJ databases">
        <title>Whole genome sequence of Bacillus thuringiensis serovar tolworthi Pasteur Institute Standard strain.</title>
        <authorList>
            <person name="Kanda K."/>
            <person name="Nakashima K."/>
            <person name="Nagano Y."/>
        </authorList>
    </citation>
    <scope>NUCLEOTIDE SEQUENCE [LARGE SCALE GENOMIC DNA]</scope>
    <source>
        <strain evidence="1 2">Pasteur Institute Standard strain</strain>
    </source>
</reference>
<dbReference type="AlphaFoldDB" id="A0A9W4ESV3"/>
<sequence>MDIIYLLADALFKEKHNKTETNNKIIRIPLITRLLFSFSMAL</sequence>
<protein>
    <submittedName>
        <fullName evidence="1">Uncharacterized protein</fullName>
    </submittedName>
</protein>
<accession>A0A9W4ESV3</accession>
<gene>
    <name evidence="1" type="ORF">KNN_01711</name>
</gene>
<evidence type="ECO:0000313" key="2">
    <source>
        <dbReference type="Proteomes" id="UP000055316"/>
    </source>
</evidence>
<name>A0A9W4ESV3_BACTO</name>
<organism evidence="1 2">
    <name type="scientific">Bacillus thuringiensis subsp. tolworthi</name>
    <dbReference type="NCBI Taxonomy" id="1442"/>
    <lineage>
        <taxon>Bacteria</taxon>
        <taxon>Bacillati</taxon>
        <taxon>Bacillota</taxon>
        <taxon>Bacilli</taxon>
        <taxon>Bacillales</taxon>
        <taxon>Bacillaceae</taxon>
        <taxon>Bacillus</taxon>
        <taxon>Bacillus cereus group</taxon>
    </lineage>
</organism>
<proteinExistence type="predicted"/>
<evidence type="ECO:0000313" key="1">
    <source>
        <dbReference type="EMBL" id="BAR82557.1"/>
    </source>
</evidence>
<dbReference type="Proteomes" id="UP000055316">
    <property type="component" value="Chromosome"/>
</dbReference>